<dbReference type="InterPro" id="IPR004629">
    <property type="entry name" value="WecG_TagA_CpsF"/>
</dbReference>
<accession>A0ABU1V4Y8</accession>
<organism evidence="3 4">
    <name type="scientific">Hydrogenophaga laconesensis</name>
    <dbReference type="NCBI Taxonomy" id="1805971"/>
    <lineage>
        <taxon>Bacteria</taxon>
        <taxon>Pseudomonadati</taxon>
        <taxon>Pseudomonadota</taxon>
        <taxon>Betaproteobacteria</taxon>
        <taxon>Burkholderiales</taxon>
        <taxon>Comamonadaceae</taxon>
        <taxon>Hydrogenophaga</taxon>
    </lineage>
</organism>
<reference evidence="3 4" key="1">
    <citation type="submission" date="2023-07" db="EMBL/GenBank/DDBJ databases">
        <title>Sorghum-associated microbial communities from plants grown in Nebraska, USA.</title>
        <authorList>
            <person name="Schachtman D."/>
        </authorList>
    </citation>
    <scope>NUCLEOTIDE SEQUENCE [LARGE SCALE GENOMIC DNA]</scope>
    <source>
        <strain evidence="3 4">BE240</strain>
    </source>
</reference>
<comment type="caution">
    <text evidence="3">The sequence shown here is derived from an EMBL/GenBank/DDBJ whole genome shotgun (WGS) entry which is preliminary data.</text>
</comment>
<protein>
    <submittedName>
        <fullName evidence="3">N-acetylglucosaminyldiphosphoundecaprenol N-acetyl-beta-D-mannosaminyltransferase</fullName>
        <ecNumber evidence="3">2.4.1.187</ecNumber>
    </submittedName>
</protein>
<proteinExistence type="predicted"/>
<dbReference type="PANTHER" id="PTHR34136">
    <property type="match status" value="1"/>
</dbReference>
<dbReference type="EMBL" id="JAVDWE010000001">
    <property type="protein sequence ID" value="MDR7092353.1"/>
    <property type="molecule type" value="Genomic_DNA"/>
</dbReference>
<gene>
    <name evidence="3" type="ORF">J2X09_000076</name>
</gene>
<dbReference type="PANTHER" id="PTHR34136:SF1">
    <property type="entry name" value="UDP-N-ACETYL-D-MANNOSAMINURONIC ACID TRANSFERASE"/>
    <property type="match status" value="1"/>
</dbReference>
<keyword evidence="2 3" id="KW-0808">Transferase</keyword>
<keyword evidence="4" id="KW-1185">Reference proteome</keyword>
<keyword evidence="1 3" id="KW-0328">Glycosyltransferase</keyword>
<evidence type="ECO:0000256" key="1">
    <source>
        <dbReference type="ARBA" id="ARBA00022676"/>
    </source>
</evidence>
<evidence type="ECO:0000313" key="4">
    <source>
        <dbReference type="Proteomes" id="UP001265550"/>
    </source>
</evidence>
<dbReference type="CDD" id="cd06533">
    <property type="entry name" value="Glyco_transf_WecG_TagA"/>
    <property type="match status" value="1"/>
</dbReference>
<name>A0ABU1V4Y8_9BURK</name>
<sequence>MTDVCEICGLKVSRGDLNSHVQTIVDKAASGEGAWLLTLNTEMLARGVRDPDYWSLIKKADIITADGMPLVWASGFKFPGAGITERTTGVDIVDAMFRLENVPRFAVIGGVSPLVTIQQYGARATDACGFIFDGKVDLSETQLESLCSELGRHGARVVYIALGVPKQDRLAVELRRRMPHLVLLGIGGTFEILGPQGSRAPRWMQKSGLEWLYRLSREPGRLWRRYLVNYPRGIWFLVKDVATGR</sequence>
<evidence type="ECO:0000313" key="3">
    <source>
        <dbReference type="EMBL" id="MDR7092353.1"/>
    </source>
</evidence>
<evidence type="ECO:0000256" key="2">
    <source>
        <dbReference type="ARBA" id="ARBA00022679"/>
    </source>
</evidence>
<dbReference type="Proteomes" id="UP001265550">
    <property type="component" value="Unassembled WGS sequence"/>
</dbReference>
<dbReference type="EC" id="2.4.1.187" evidence="3"/>
<dbReference type="NCBIfam" id="TIGR00696">
    <property type="entry name" value="wecG_tagA_cpsF"/>
    <property type="match status" value="1"/>
</dbReference>
<dbReference type="RefSeq" id="WP_204731375.1">
    <property type="nucleotide sequence ID" value="NZ_JAVDWE010000001.1"/>
</dbReference>
<dbReference type="Pfam" id="PF03808">
    <property type="entry name" value="Glyco_tran_WecG"/>
    <property type="match status" value="1"/>
</dbReference>
<dbReference type="GO" id="GO:0047244">
    <property type="term" value="F:N-acetylglucosaminyldiphosphoundecaprenol N-acetyl-beta-D-mannosaminyltransferase activity"/>
    <property type="evidence" value="ECO:0007669"/>
    <property type="project" value="UniProtKB-EC"/>
</dbReference>